<accession>A0A1X6MIU2</accession>
<organism evidence="1 2">
    <name type="scientific">Postia placenta MAD-698-R-SB12</name>
    <dbReference type="NCBI Taxonomy" id="670580"/>
    <lineage>
        <taxon>Eukaryota</taxon>
        <taxon>Fungi</taxon>
        <taxon>Dikarya</taxon>
        <taxon>Basidiomycota</taxon>
        <taxon>Agaricomycotina</taxon>
        <taxon>Agaricomycetes</taxon>
        <taxon>Polyporales</taxon>
        <taxon>Adustoporiaceae</taxon>
        <taxon>Rhodonia</taxon>
    </lineage>
</organism>
<dbReference type="RefSeq" id="XP_024333023.1">
    <property type="nucleotide sequence ID" value="XM_024478012.1"/>
</dbReference>
<keyword evidence="2" id="KW-1185">Reference proteome</keyword>
<sequence>MPQMAEMKTVDRHNYLPVEFTRYHFQGVGTTVCYAITVIRQLCDFLFPGELTAS</sequence>
<dbReference type="GeneID" id="36322962"/>
<reference evidence="1 2" key="1">
    <citation type="submission" date="2017-04" db="EMBL/GenBank/DDBJ databases">
        <title>Genome Sequence of the Model Brown-Rot Fungus Postia placenta SB12.</title>
        <authorList>
            <consortium name="DOE Joint Genome Institute"/>
            <person name="Gaskell J."/>
            <person name="Kersten P."/>
            <person name="Larrondo L.F."/>
            <person name="Canessa P."/>
            <person name="Martinez D."/>
            <person name="Hibbett D."/>
            <person name="Schmoll M."/>
            <person name="Kubicek C.P."/>
            <person name="Martinez A.T."/>
            <person name="Yadav J."/>
            <person name="Master E."/>
            <person name="Magnuson J.K."/>
            <person name="James T."/>
            <person name="Yaver D."/>
            <person name="Berka R."/>
            <person name="Labutti K."/>
            <person name="Lipzen A."/>
            <person name="Aerts A."/>
            <person name="Barry K."/>
            <person name="Henrissat B."/>
            <person name="Blanchette R."/>
            <person name="Grigoriev I."/>
            <person name="Cullen D."/>
        </authorList>
    </citation>
    <scope>NUCLEOTIDE SEQUENCE [LARGE SCALE GENOMIC DNA]</scope>
    <source>
        <strain evidence="1 2">MAD-698-R-SB12</strain>
    </source>
</reference>
<evidence type="ECO:0000313" key="1">
    <source>
        <dbReference type="EMBL" id="OSX56229.1"/>
    </source>
</evidence>
<dbReference type="EMBL" id="KZ110614">
    <property type="protein sequence ID" value="OSX56229.1"/>
    <property type="molecule type" value="Genomic_DNA"/>
</dbReference>
<evidence type="ECO:0000313" key="2">
    <source>
        <dbReference type="Proteomes" id="UP000194127"/>
    </source>
</evidence>
<dbReference type="AlphaFoldDB" id="A0A1X6MIU2"/>
<name>A0A1X6MIU2_9APHY</name>
<protein>
    <submittedName>
        <fullName evidence="1">Uncharacterized protein</fullName>
    </submittedName>
</protein>
<dbReference type="Proteomes" id="UP000194127">
    <property type="component" value="Unassembled WGS sequence"/>
</dbReference>
<proteinExistence type="predicted"/>
<gene>
    <name evidence="1" type="ORF">POSPLADRAFT_1041994</name>
</gene>